<keyword evidence="1" id="KW-1133">Transmembrane helix</keyword>
<reference evidence="4 5" key="1">
    <citation type="submission" date="2018-10" db="EMBL/GenBank/DDBJ databases">
        <title>Phylogenomics of Brevibacillus.</title>
        <authorList>
            <person name="Dunlap C."/>
        </authorList>
    </citation>
    <scope>NUCLEOTIDE SEQUENCE [LARGE SCALE GENOMIC DNA]</scope>
    <source>
        <strain evidence="4 5">NRRL NRS 1219</strain>
    </source>
</reference>
<evidence type="ECO:0000313" key="4">
    <source>
        <dbReference type="EMBL" id="RNB51385.1"/>
    </source>
</evidence>
<evidence type="ECO:0000313" key="3">
    <source>
        <dbReference type="EMBL" id="GED26988.1"/>
    </source>
</evidence>
<sequence length="134" mass="15062">MSERSGKVLLGLVLLLIGGLVLLDQVGIDFGDLIGLLIPAIIMLYGARKIMGQSGSRFWGIVIFLFGFLMLIGKLHLLFHGLLAIGVIYLGYRLLRPGHVPKEAPPAWERQWAQKVLKEDTLDAWEREMTRRQP</sequence>
<protein>
    <recommendedName>
        <fullName evidence="2">LiaF transmembrane domain-containing protein</fullName>
    </recommendedName>
</protein>
<proteinExistence type="predicted"/>
<name>A0A3M8ALR9_9BACL</name>
<comment type="caution">
    <text evidence="4">The sequence shown here is derived from an EMBL/GenBank/DDBJ whole genome shotgun (WGS) entry which is preliminary data.</text>
</comment>
<feature type="transmembrane region" description="Helical" evidence="1">
    <location>
        <begin position="58"/>
        <end position="91"/>
    </location>
</feature>
<dbReference type="Proteomes" id="UP000276178">
    <property type="component" value="Unassembled WGS sequence"/>
</dbReference>
<keyword evidence="6" id="KW-1185">Reference proteome</keyword>
<organism evidence="4 5">
    <name type="scientific">Brevibacillus agri</name>
    <dbReference type="NCBI Taxonomy" id="51101"/>
    <lineage>
        <taxon>Bacteria</taxon>
        <taxon>Bacillati</taxon>
        <taxon>Bacillota</taxon>
        <taxon>Bacilli</taxon>
        <taxon>Bacillales</taxon>
        <taxon>Paenibacillaceae</taxon>
        <taxon>Brevibacillus</taxon>
    </lineage>
</organism>
<reference evidence="3 6" key="2">
    <citation type="submission" date="2019-06" db="EMBL/GenBank/DDBJ databases">
        <title>Whole genome shotgun sequence of Brevibacillus agri NBRC 15538.</title>
        <authorList>
            <person name="Hosoyama A."/>
            <person name="Uohara A."/>
            <person name="Ohji S."/>
            <person name="Ichikawa N."/>
        </authorList>
    </citation>
    <scope>NUCLEOTIDE SEQUENCE [LARGE SCALE GENOMIC DNA]</scope>
    <source>
        <strain evidence="3 6">NBRC 15538</strain>
    </source>
</reference>
<evidence type="ECO:0000313" key="5">
    <source>
        <dbReference type="Proteomes" id="UP000276178"/>
    </source>
</evidence>
<dbReference type="RefSeq" id="WP_005827643.1">
    <property type="nucleotide sequence ID" value="NZ_BJOD01000033.1"/>
</dbReference>
<dbReference type="AlphaFoldDB" id="A0A3M8ALR9"/>
<accession>A0A3M8ALR9</accession>
<feature type="transmembrane region" description="Helical" evidence="1">
    <location>
        <begin position="33"/>
        <end position="51"/>
    </location>
</feature>
<keyword evidence="1" id="KW-0472">Membrane</keyword>
<dbReference type="Pfam" id="PF22570">
    <property type="entry name" value="LiaF-TM"/>
    <property type="match status" value="1"/>
</dbReference>
<gene>
    <name evidence="3" type="ORF">BAG01nite_30900</name>
    <name evidence="4" type="ORF">EB820_19860</name>
</gene>
<feature type="domain" description="LiaF transmembrane" evidence="2">
    <location>
        <begin position="9"/>
        <end position="97"/>
    </location>
</feature>
<dbReference type="EMBL" id="RHHN01000064">
    <property type="protein sequence ID" value="RNB51385.1"/>
    <property type="molecule type" value="Genomic_DNA"/>
</dbReference>
<dbReference type="Proteomes" id="UP000317180">
    <property type="component" value="Unassembled WGS sequence"/>
</dbReference>
<evidence type="ECO:0000256" key="1">
    <source>
        <dbReference type="SAM" id="Phobius"/>
    </source>
</evidence>
<keyword evidence="1" id="KW-0812">Transmembrane</keyword>
<dbReference type="InterPro" id="IPR054331">
    <property type="entry name" value="LiaF_TM"/>
</dbReference>
<dbReference type="EMBL" id="BJOD01000033">
    <property type="protein sequence ID" value="GED26988.1"/>
    <property type="molecule type" value="Genomic_DNA"/>
</dbReference>
<evidence type="ECO:0000313" key="6">
    <source>
        <dbReference type="Proteomes" id="UP000317180"/>
    </source>
</evidence>
<dbReference type="GeneID" id="82813300"/>
<dbReference type="OrthoDB" id="2476450at2"/>
<evidence type="ECO:0000259" key="2">
    <source>
        <dbReference type="Pfam" id="PF22570"/>
    </source>
</evidence>